<evidence type="ECO:0000256" key="11">
    <source>
        <dbReference type="SAM" id="MobiDB-lite"/>
    </source>
</evidence>
<feature type="compositionally biased region" description="Low complexity" evidence="11">
    <location>
        <begin position="108"/>
        <end position="120"/>
    </location>
</feature>
<keyword evidence="3 10" id="KW-0240">DNA-directed RNA polymerase</keyword>
<evidence type="ECO:0000313" key="14">
    <source>
        <dbReference type="EMBL" id="BBL71198.1"/>
    </source>
</evidence>
<evidence type="ECO:0000256" key="9">
    <source>
        <dbReference type="ARBA" id="ARBA00023163"/>
    </source>
</evidence>
<accession>A0A8D4VN12</accession>
<evidence type="ECO:0000256" key="4">
    <source>
        <dbReference type="ARBA" id="ARBA00022679"/>
    </source>
</evidence>
<dbReference type="NCBIfam" id="NF004595">
    <property type="entry name" value="PRK05932.1-2"/>
    <property type="match status" value="1"/>
</dbReference>
<dbReference type="GO" id="GO:0016987">
    <property type="term" value="F:sigma factor activity"/>
    <property type="evidence" value="ECO:0007669"/>
    <property type="project" value="UniProtKB-KW"/>
</dbReference>
<dbReference type="NCBIfam" id="NF009118">
    <property type="entry name" value="PRK12469.1"/>
    <property type="match status" value="1"/>
</dbReference>
<evidence type="ECO:0000256" key="8">
    <source>
        <dbReference type="ARBA" id="ARBA00023125"/>
    </source>
</evidence>
<reference evidence="14" key="1">
    <citation type="submission" date="2019-06" db="EMBL/GenBank/DDBJ databases">
        <title>Complete genome sequence of Methylogaea oryzae strain JCM16910.</title>
        <authorList>
            <person name="Asakawa S."/>
        </authorList>
    </citation>
    <scope>NUCLEOTIDE SEQUENCE</scope>
    <source>
        <strain evidence="14">E10</strain>
    </source>
</reference>
<dbReference type="NCBIfam" id="TIGR02395">
    <property type="entry name" value="rpoN_sigma"/>
    <property type="match status" value="1"/>
</dbReference>
<dbReference type="PANTHER" id="PTHR32248">
    <property type="entry name" value="RNA POLYMERASE SIGMA-54 FACTOR"/>
    <property type="match status" value="1"/>
</dbReference>
<evidence type="ECO:0000256" key="7">
    <source>
        <dbReference type="ARBA" id="ARBA00023082"/>
    </source>
</evidence>
<evidence type="ECO:0000256" key="10">
    <source>
        <dbReference type="PIRNR" id="PIRNR000774"/>
    </source>
</evidence>
<protein>
    <recommendedName>
        <fullName evidence="2 10">RNA polymerase sigma-54 factor</fullName>
    </recommendedName>
</protein>
<gene>
    <name evidence="14" type="primary">rpoN</name>
    <name evidence="14" type="ORF">MoryE10_18040</name>
</gene>
<dbReference type="GO" id="GO:0000976">
    <property type="term" value="F:transcription cis-regulatory region binding"/>
    <property type="evidence" value="ECO:0007669"/>
    <property type="project" value="UniProtKB-ARBA"/>
</dbReference>
<keyword evidence="7 10" id="KW-0731">Sigma factor</keyword>
<evidence type="ECO:0000259" key="12">
    <source>
        <dbReference type="Pfam" id="PF04552"/>
    </source>
</evidence>
<evidence type="ECO:0000256" key="2">
    <source>
        <dbReference type="ARBA" id="ARBA00019942"/>
    </source>
</evidence>
<dbReference type="GO" id="GO:0006352">
    <property type="term" value="P:DNA-templated transcription initiation"/>
    <property type="evidence" value="ECO:0007669"/>
    <property type="project" value="InterPro"/>
</dbReference>
<keyword evidence="5 10" id="KW-0548">Nucleotidyltransferase</keyword>
<name>A0A8D4VN12_9GAMM</name>
<dbReference type="FunFam" id="1.10.10.60:FF:000045">
    <property type="entry name" value="RNA polymerase sigma-54 factor"/>
    <property type="match status" value="1"/>
</dbReference>
<feature type="domain" description="RNA polymerase sigma factor 54 DNA-binding" evidence="12">
    <location>
        <begin position="336"/>
        <end position="492"/>
    </location>
</feature>
<dbReference type="GO" id="GO:0001216">
    <property type="term" value="F:DNA-binding transcription activator activity"/>
    <property type="evidence" value="ECO:0007669"/>
    <property type="project" value="InterPro"/>
</dbReference>
<dbReference type="PROSITE" id="PS00718">
    <property type="entry name" value="SIGMA54_2"/>
    <property type="match status" value="1"/>
</dbReference>
<keyword evidence="6 10" id="KW-0805">Transcription regulation</keyword>
<evidence type="ECO:0000313" key="15">
    <source>
        <dbReference type="Proteomes" id="UP000824988"/>
    </source>
</evidence>
<keyword evidence="15" id="KW-1185">Reference proteome</keyword>
<dbReference type="RefSeq" id="WP_221046847.1">
    <property type="nucleotide sequence ID" value="NZ_AP019782.1"/>
</dbReference>
<dbReference type="GO" id="GO:0016779">
    <property type="term" value="F:nucleotidyltransferase activity"/>
    <property type="evidence" value="ECO:0007669"/>
    <property type="project" value="UniProtKB-KW"/>
</dbReference>
<dbReference type="PANTHER" id="PTHR32248:SF4">
    <property type="entry name" value="RNA POLYMERASE SIGMA-54 FACTOR"/>
    <property type="match status" value="1"/>
</dbReference>
<keyword evidence="9 10" id="KW-0804">Transcription</keyword>
<evidence type="ECO:0000256" key="1">
    <source>
        <dbReference type="ARBA" id="ARBA00008798"/>
    </source>
</evidence>
<feature type="region of interest" description="Disordered" evidence="11">
    <location>
        <begin position="108"/>
        <end position="128"/>
    </location>
</feature>
<dbReference type="Pfam" id="PF04963">
    <property type="entry name" value="Sigma54_CBD"/>
    <property type="match status" value="1"/>
</dbReference>
<proteinExistence type="inferred from homology"/>
<comment type="similarity">
    <text evidence="1 10">Belongs to the sigma-54 factor family.</text>
</comment>
<sequence>MKQTLQLKLGQSLAMTPQLQQAIRLLQLSTLDLQQEIQEALDSNMMLEVDDEIETGGAQQGAEAQTAEPVRETPVEENYYQELAGSESQQNDIPNELAVDISWDDVYEAGASSGAPPSSGDGEDYSFQRSAPQTLQDHLVWQMELTPFSDRDHAIAAAIIDAINDDGYLDTTVEDIHQGLADQLGDELELDEVQAVLHRIQQFDPPGVAAQDLADCLRIQLKQLAEDTPHRQLALEMVDKHLDHLARKDFSRIKRLMRLEDDVFADVVALIRSLDPRPGRHVASEEPQYVIPDVFVVKRDGGWQVAPNPETAPRLRVNPYYSSLIKRADDSAGNQSMRDHLQEARWFIKSLQSRNETLLKVAKAIVERQQEFLEHGETAMKPLVLRDIAEAVSMHESTISRVTTQKYMHTPNGIFEFKYFFSSHVSTDSGGEASATAIKALIKELVGQESPKKPLSDHKLAEMLVAKGINVARRTVAKYREALGIPPSNERKGF</sequence>
<dbReference type="EMBL" id="AP019782">
    <property type="protein sequence ID" value="BBL71198.1"/>
    <property type="molecule type" value="Genomic_DNA"/>
</dbReference>
<keyword evidence="8 10" id="KW-0238">DNA-binding</keyword>
<dbReference type="InterPro" id="IPR000394">
    <property type="entry name" value="RNA_pol_sigma_54"/>
</dbReference>
<evidence type="ECO:0000256" key="6">
    <source>
        <dbReference type="ARBA" id="ARBA00023015"/>
    </source>
</evidence>
<dbReference type="Pfam" id="PF00309">
    <property type="entry name" value="Sigma54_AID"/>
    <property type="match status" value="1"/>
</dbReference>
<dbReference type="InterPro" id="IPR007046">
    <property type="entry name" value="RNA_pol_sigma_54_core-bd"/>
</dbReference>
<dbReference type="FunFam" id="1.10.10.1330:FF:000001">
    <property type="entry name" value="RNA polymerase sigma-54 factor"/>
    <property type="match status" value="1"/>
</dbReference>
<keyword evidence="4 10" id="KW-0808">Transferase</keyword>
<feature type="domain" description="RNA polymerase sigma factor 54 core-binding" evidence="13">
    <location>
        <begin position="128"/>
        <end position="321"/>
    </location>
</feature>
<evidence type="ECO:0000256" key="5">
    <source>
        <dbReference type="ARBA" id="ARBA00022695"/>
    </source>
</evidence>
<dbReference type="Pfam" id="PF04552">
    <property type="entry name" value="Sigma54_DBD"/>
    <property type="match status" value="1"/>
</dbReference>
<dbReference type="KEGG" id="moz:MoryE10_18040"/>
<dbReference type="GO" id="GO:0000428">
    <property type="term" value="C:DNA-directed RNA polymerase complex"/>
    <property type="evidence" value="ECO:0007669"/>
    <property type="project" value="UniProtKB-KW"/>
</dbReference>
<organism evidence="14 15">
    <name type="scientific">Methylogaea oryzae</name>
    <dbReference type="NCBI Taxonomy" id="1295382"/>
    <lineage>
        <taxon>Bacteria</taxon>
        <taxon>Pseudomonadati</taxon>
        <taxon>Pseudomonadota</taxon>
        <taxon>Gammaproteobacteria</taxon>
        <taxon>Methylococcales</taxon>
        <taxon>Methylococcaceae</taxon>
        <taxon>Methylogaea</taxon>
    </lineage>
</organism>
<dbReference type="GO" id="GO:0032993">
    <property type="term" value="C:protein-DNA complex"/>
    <property type="evidence" value="ECO:0007669"/>
    <property type="project" value="UniProtKB-ARBA"/>
</dbReference>
<dbReference type="InterPro" id="IPR007634">
    <property type="entry name" value="RNA_pol_sigma_54_DNA-bd"/>
</dbReference>
<dbReference type="AlphaFoldDB" id="A0A8D4VN12"/>
<dbReference type="Proteomes" id="UP000824988">
    <property type="component" value="Chromosome"/>
</dbReference>
<dbReference type="PROSITE" id="PS00717">
    <property type="entry name" value="SIGMA54_1"/>
    <property type="match status" value="1"/>
</dbReference>
<dbReference type="PIRSF" id="PIRSF000774">
    <property type="entry name" value="RpoN"/>
    <property type="match status" value="1"/>
</dbReference>
<comment type="function">
    <text evidence="10">Sigma factors are initiation factors that promote the attachment of RNA polymerase to specific initiation sites and are then released.</text>
</comment>
<evidence type="ECO:0000256" key="3">
    <source>
        <dbReference type="ARBA" id="ARBA00022478"/>
    </source>
</evidence>
<dbReference type="PROSITE" id="PS50044">
    <property type="entry name" value="SIGMA54_3"/>
    <property type="match status" value="1"/>
</dbReference>
<evidence type="ECO:0000259" key="13">
    <source>
        <dbReference type="Pfam" id="PF04963"/>
    </source>
</evidence>